<dbReference type="GO" id="GO:0005667">
    <property type="term" value="C:transcription regulator complex"/>
    <property type="evidence" value="ECO:0007669"/>
    <property type="project" value="TreeGrafter"/>
</dbReference>
<proteinExistence type="predicted"/>
<accession>A0A4S4M3W1</accession>
<evidence type="ECO:0000313" key="8">
    <source>
        <dbReference type="EMBL" id="THH19779.1"/>
    </source>
</evidence>
<keyword evidence="4" id="KW-0862">Zinc</keyword>
<evidence type="ECO:0000256" key="3">
    <source>
        <dbReference type="ARBA" id="ARBA00022771"/>
    </source>
</evidence>
<evidence type="ECO:0000256" key="2">
    <source>
        <dbReference type="ARBA" id="ARBA00022737"/>
    </source>
</evidence>
<dbReference type="InterPro" id="IPR036236">
    <property type="entry name" value="Znf_C2H2_sf"/>
</dbReference>
<dbReference type="GO" id="GO:0031519">
    <property type="term" value="C:PcG protein complex"/>
    <property type="evidence" value="ECO:0007669"/>
    <property type="project" value="TreeGrafter"/>
</dbReference>
<dbReference type="AlphaFoldDB" id="A0A4S4M3W1"/>
<evidence type="ECO:0000313" key="9">
    <source>
        <dbReference type="Proteomes" id="UP000310158"/>
    </source>
</evidence>
<dbReference type="EMBL" id="SGPL01000036">
    <property type="protein sequence ID" value="THH19779.1"/>
    <property type="molecule type" value="Genomic_DNA"/>
</dbReference>
<dbReference type="PANTHER" id="PTHR14003">
    <property type="entry name" value="TRANSCRIPTIONAL REPRESSOR PROTEIN YY"/>
    <property type="match status" value="1"/>
</dbReference>
<dbReference type="GO" id="GO:0008270">
    <property type="term" value="F:zinc ion binding"/>
    <property type="evidence" value="ECO:0007669"/>
    <property type="project" value="UniProtKB-KW"/>
</dbReference>
<dbReference type="InterPro" id="IPR013087">
    <property type="entry name" value="Znf_C2H2_type"/>
</dbReference>
<dbReference type="Proteomes" id="UP000310158">
    <property type="component" value="Unassembled WGS sequence"/>
</dbReference>
<dbReference type="SUPFAM" id="SSF57667">
    <property type="entry name" value="beta-beta-alpha zinc fingers"/>
    <property type="match status" value="1"/>
</dbReference>
<evidence type="ECO:0000256" key="1">
    <source>
        <dbReference type="ARBA" id="ARBA00022723"/>
    </source>
</evidence>
<keyword evidence="2" id="KW-0677">Repeat</keyword>
<dbReference type="PANTHER" id="PTHR14003:SF22">
    <property type="entry name" value="FINGER DOMAIN PROTEIN, PUTATIVE (AFU_ORTHOLOGUE AFUA_4G11480)-RELATED"/>
    <property type="match status" value="1"/>
</dbReference>
<keyword evidence="9" id="KW-1185">Reference proteome</keyword>
<name>A0A4S4M3W1_9AGAM</name>
<feature type="region of interest" description="Disordered" evidence="6">
    <location>
        <begin position="175"/>
        <end position="194"/>
    </location>
</feature>
<gene>
    <name evidence="8" type="ORF">EW146_g1456</name>
</gene>
<keyword evidence="3 5" id="KW-0863">Zinc-finger</keyword>
<evidence type="ECO:0000256" key="6">
    <source>
        <dbReference type="SAM" id="MobiDB-lite"/>
    </source>
</evidence>
<comment type="caution">
    <text evidence="8">The sequence shown here is derived from an EMBL/GenBank/DDBJ whole genome shotgun (WGS) entry which is preliminary data.</text>
</comment>
<evidence type="ECO:0000256" key="4">
    <source>
        <dbReference type="ARBA" id="ARBA00022833"/>
    </source>
</evidence>
<dbReference type="GO" id="GO:0000978">
    <property type="term" value="F:RNA polymerase II cis-regulatory region sequence-specific DNA binding"/>
    <property type="evidence" value="ECO:0007669"/>
    <property type="project" value="TreeGrafter"/>
</dbReference>
<evidence type="ECO:0000256" key="5">
    <source>
        <dbReference type="PROSITE-ProRule" id="PRU00042"/>
    </source>
</evidence>
<protein>
    <recommendedName>
        <fullName evidence="7">C2H2-type domain-containing protein</fullName>
    </recommendedName>
</protein>
<reference evidence="8 9" key="1">
    <citation type="submission" date="2019-02" db="EMBL/GenBank/DDBJ databases">
        <title>Genome sequencing of the rare red list fungi Bondarzewia mesenterica.</title>
        <authorList>
            <person name="Buettner E."/>
            <person name="Kellner H."/>
        </authorList>
    </citation>
    <scope>NUCLEOTIDE SEQUENCE [LARGE SCALE GENOMIC DNA]</scope>
    <source>
        <strain evidence="8 9">DSM 108281</strain>
    </source>
</reference>
<feature type="compositionally biased region" description="Basic and acidic residues" evidence="6">
    <location>
        <begin position="250"/>
        <end position="270"/>
    </location>
</feature>
<dbReference type="GO" id="GO:0000785">
    <property type="term" value="C:chromatin"/>
    <property type="evidence" value="ECO:0007669"/>
    <property type="project" value="TreeGrafter"/>
</dbReference>
<dbReference type="GO" id="GO:0000981">
    <property type="term" value="F:DNA-binding transcription factor activity, RNA polymerase II-specific"/>
    <property type="evidence" value="ECO:0007669"/>
    <property type="project" value="TreeGrafter"/>
</dbReference>
<sequence length="484" mass="54269">MFLPSGHDVYRLSHFRRLTPPPSPSSSITSQSTYIGSEISSLTLKPLDYHAANRRFNNARRLPSIHALLNPEHEDTYDRTGSLPYPDLPPLSLHSPHATPALTKAREDALQRTMRAVAARRSLPDNIATPSAAYGMTTYRGHSVDHPTYEAECLVYLDRMDGSDEAPAAYETFTSLSAKEPHHPPDRFDFSYPMQRQTSPDYAACNESQYERTAGDIQHGVSQPAPRVASESREVSVPSPRTSISKRKLHDLEEGSKTDDDDDRDARDSHTSITRSRMSIDRMLISVNMQQTAESAPRPKAQPGPGKKVGRPRAVKPASKPSSKKCGRKPQPSGEPPHVNENGVKLEVIELPFNYDSDEWKKYAVCDGPSEKGPWKCTYGHPVTHCDKESEFKSQSAIKRHIEGTHLKITPFQCSWCLKKFTQRHNLTSCHFNVHTGERPHVCPYDDCNMSFKDPAKKHRHKVAVHNYAPDERKGGAPKKIRVA</sequence>
<keyword evidence="1" id="KW-0479">Metal-binding</keyword>
<dbReference type="OrthoDB" id="654211at2759"/>
<feature type="region of interest" description="Disordered" evidence="6">
    <location>
        <begin position="215"/>
        <end position="341"/>
    </location>
</feature>
<feature type="compositionally biased region" description="Basic and acidic residues" evidence="6">
    <location>
        <begin position="179"/>
        <end position="189"/>
    </location>
</feature>
<dbReference type="PROSITE" id="PS00028">
    <property type="entry name" value="ZINC_FINGER_C2H2_1"/>
    <property type="match status" value="1"/>
</dbReference>
<organism evidence="8 9">
    <name type="scientific">Bondarzewia mesenterica</name>
    <dbReference type="NCBI Taxonomy" id="1095465"/>
    <lineage>
        <taxon>Eukaryota</taxon>
        <taxon>Fungi</taxon>
        <taxon>Dikarya</taxon>
        <taxon>Basidiomycota</taxon>
        <taxon>Agaricomycotina</taxon>
        <taxon>Agaricomycetes</taxon>
        <taxon>Russulales</taxon>
        <taxon>Bondarzewiaceae</taxon>
        <taxon>Bondarzewia</taxon>
    </lineage>
</organism>
<dbReference type="PROSITE" id="PS50157">
    <property type="entry name" value="ZINC_FINGER_C2H2_2"/>
    <property type="match status" value="1"/>
</dbReference>
<dbReference type="SMART" id="SM00355">
    <property type="entry name" value="ZnF_C2H2"/>
    <property type="match status" value="3"/>
</dbReference>
<feature type="domain" description="C2H2-type" evidence="7">
    <location>
        <begin position="412"/>
        <end position="440"/>
    </location>
</feature>
<dbReference type="Gene3D" id="3.30.160.60">
    <property type="entry name" value="Classic Zinc Finger"/>
    <property type="match status" value="2"/>
</dbReference>
<evidence type="ECO:0000259" key="7">
    <source>
        <dbReference type="PROSITE" id="PS50157"/>
    </source>
</evidence>